<sequence length="250" mass="29107">MDTFTINLLMNTQELAAYLKNRWPGLSAISTSEIMAELRRQFPGTLDNTLSWRLSQLTKENLIQRVGRGQYSFLFKPEYNAELSLKSKRTINRIRALCNHPPAVWDTSMLDDLIAIETTVNWLFIEVDRPELDQIFANAQQFSKKIFANPDKETIARYMLPVEEAIILIPQVSETPIISQGDYSMLALEGLLVNVYWYYDKYFKPLGYDIDAIFRNALKRYNVNTSKLLRFAGRRDKRSEIEQLLKKHSI</sequence>
<keyword evidence="2" id="KW-1185">Reference proteome</keyword>
<accession>A0A6I6G2B0</accession>
<gene>
    <name evidence="1" type="ORF">GLV81_00095</name>
</gene>
<dbReference type="AlphaFoldDB" id="A0A6I6G2B0"/>
<dbReference type="EMBL" id="CP046566">
    <property type="protein sequence ID" value="QGW26716.1"/>
    <property type="molecule type" value="Genomic_DNA"/>
</dbReference>
<dbReference type="KEGG" id="fls:GLV81_00095"/>
<proteinExistence type="predicted"/>
<evidence type="ECO:0000313" key="2">
    <source>
        <dbReference type="Proteomes" id="UP000426027"/>
    </source>
</evidence>
<evidence type="ECO:0000313" key="1">
    <source>
        <dbReference type="EMBL" id="QGW26716.1"/>
    </source>
</evidence>
<dbReference type="InterPro" id="IPR046484">
    <property type="entry name" value="DUF6577"/>
</dbReference>
<organism evidence="1 2">
    <name type="scientific">Phnomibacter ginsenosidimutans</name>
    <dbReference type="NCBI Taxonomy" id="2676868"/>
    <lineage>
        <taxon>Bacteria</taxon>
        <taxon>Pseudomonadati</taxon>
        <taxon>Bacteroidota</taxon>
        <taxon>Chitinophagia</taxon>
        <taxon>Chitinophagales</taxon>
        <taxon>Chitinophagaceae</taxon>
        <taxon>Phnomibacter</taxon>
    </lineage>
</organism>
<dbReference type="Pfam" id="PF20217">
    <property type="entry name" value="DUF6577"/>
    <property type="match status" value="1"/>
</dbReference>
<protein>
    <submittedName>
        <fullName evidence="1">Uncharacterized protein</fullName>
    </submittedName>
</protein>
<reference evidence="1 2" key="1">
    <citation type="submission" date="2019-11" db="EMBL/GenBank/DDBJ databases">
        <authorList>
            <person name="Im W.T."/>
        </authorList>
    </citation>
    <scope>NUCLEOTIDE SEQUENCE [LARGE SCALE GENOMIC DNA]</scope>
    <source>
        <strain evidence="1 2">SB-02</strain>
    </source>
</reference>
<dbReference type="Proteomes" id="UP000426027">
    <property type="component" value="Chromosome"/>
</dbReference>
<dbReference type="RefSeq" id="WP_157475817.1">
    <property type="nucleotide sequence ID" value="NZ_CP046566.1"/>
</dbReference>
<name>A0A6I6G2B0_9BACT</name>